<keyword evidence="3 7" id="KW-0812">Transmembrane</keyword>
<dbReference type="OrthoDB" id="9797028at2"/>
<feature type="region of interest" description="Disordered" evidence="6">
    <location>
        <begin position="1"/>
        <end position="24"/>
    </location>
</feature>
<dbReference type="Proteomes" id="UP000060699">
    <property type="component" value="Chromosome"/>
</dbReference>
<evidence type="ECO:0000313" key="9">
    <source>
        <dbReference type="Proteomes" id="UP000060699"/>
    </source>
</evidence>
<sequence length="342" mass="36049">MSVIHPELPPASPTGDPSGPSAAAPAVVWSRRSPGTWWALVKDALSAWIDDYAPSMGAALSYYSVFSLGPLLVIVISLAGLVFGEEAVRGELFGQIDGLMGPQAAEGIQEMLAHVSKPSTGILGTVVGVVILLVGATTVFAELQDALDRIWRAPVRARSSGLWSLLRARLLSFGMIVGVAFLLLVSLVTGAVVSALGKWWGGWFGGWEWLLQGINAAVGFAMTTAVFAAIYQVMPRVKVAWSDVWVGAAVTAALFTIGRVLIGLYIGKTGVASGFGAAGSVAVIFVWIYYSAQVFLVGAEFTWLYAHRLGSRRHLPGPGQTGPRRSGPVPPPEVVAKTPDQP</sequence>
<evidence type="ECO:0000256" key="5">
    <source>
        <dbReference type="ARBA" id="ARBA00023136"/>
    </source>
</evidence>
<feature type="compositionally biased region" description="Low complexity" evidence="6">
    <location>
        <begin position="13"/>
        <end position="24"/>
    </location>
</feature>
<dbReference type="GO" id="GO:0005886">
    <property type="term" value="C:plasma membrane"/>
    <property type="evidence" value="ECO:0007669"/>
    <property type="project" value="UniProtKB-SubCell"/>
</dbReference>
<dbReference type="Pfam" id="PF03631">
    <property type="entry name" value="Virul_fac_BrkB"/>
    <property type="match status" value="1"/>
</dbReference>
<organism evidence="8 9">
    <name type="scientific">Roseateles depolymerans</name>
    <dbReference type="NCBI Taxonomy" id="76731"/>
    <lineage>
        <taxon>Bacteria</taxon>
        <taxon>Pseudomonadati</taxon>
        <taxon>Pseudomonadota</taxon>
        <taxon>Betaproteobacteria</taxon>
        <taxon>Burkholderiales</taxon>
        <taxon>Sphaerotilaceae</taxon>
        <taxon>Roseateles</taxon>
    </lineage>
</organism>
<name>A0A0U3MLV6_9BURK</name>
<dbReference type="InterPro" id="IPR017039">
    <property type="entry name" value="Virul_fac_BrkB"/>
</dbReference>
<dbReference type="EMBL" id="CP013729">
    <property type="protein sequence ID" value="ALV08444.1"/>
    <property type="molecule type" value="Genomic_DNA"/>
</dbReference>
<evidence type="ECO:0000256" key="1">
    <source>
        <dbReference type="ARBA" id="ARBA00004651"/>
    </source>
</evidence>
<keyword evidence="4 7" id="KW-1133">Transmembrane helix</keyword>
<feature type="region of interest" description="Disordered" evidence="6">
    <location>
        <begin position="315"/>
        <end position="342"/>
    </location>
</feature>
<dbReference type="NCBIfam" id="TIGR00765">
    <property type="entry name" value="yihY_not_rbn"/>
    <property type="match status" value="1"/>
</dbReference>
<feature type="transmembrane region" description="Helical" evidence="7">
    <location>
        <begin position="287"/>
        <end position="306"/>
    </location>
</feature>
<feature type="transmembrane region" description="Helical" evidence="7">
    <location>
        <begin position="121"/>
        <end position="143"/>
    </location>
</feature>
<proteinExistence type="predicted"/>
<evidence type="ECO:0000256" key="3">
    <source>
        <dbReference type="ARBA" id="ARBA00022692"/>
    </source>
</evidence>
<reference evidence="8 9" key="1">
    <citation type="submission" date="2015-12" db="EMBL/GenBank/DDBJ databases">
        <title>Complete genome of Roseateles depolymerans KCTC 42856.</title>
        <authorList>
            <person name="Kim K.M."/>
        </authorList>
    </citation>
    <scope>NUCLEOTIDE SEQUENCE [LARGE SCALE GENOMIC DNA]</scope>
    <source>
        <strain evidence="8 9">KCTC 42856</strain>
    </source>
</reference>
<feature type="transmembrane region" description="Helical" evidence="7">
    <location>
        <begin position="209"/>
        <end position="232"/>
    </location>
</feature>
<evidence type="ECO:0000256" key="2">
    <source>
        <dbReference type="ARBA" id="ARBA00022475"/>
    </source>
</evidence>
<dbReference type="PANTHER" id="PTHR30213">
    <property type="entry name" value="INNER MEMBRANE PROTEIN YHJD"/>
    <property type="match status" value="1"/>
</dbReference>
<dbReference type="PIRSF" id="PIRSF035875">
    <property type="entry name" value="RNase_BN"/>
    <property type="match status" value="1"/>
</dbReference>
<keyword evidence="5 7" id="KW-0472">Membrane</keyword>
<evidence type="ECO:0000256" key="4">
    <source>
        <dbReference type="ARBA" id="ARBA00022989"/>
    </source>
</evidence>
<dbReference type="RefSeq" id="WP_083525818.1">
    <property type="nucleotide sequence ID" value="NZ_CP013729.1"/>
</dbReference>
<dbReference type="AlphaFoldDB" id="A0A0U3MLV6"/>
<dbReference type="PATRIC" id="fig|76731.3.peg.4091"/>
<dbReference type="PANTHER" id="PTHR30213:SF1">
    <property type="entry name" value="INNER MEMBRANE PROTEIN YHJD"/>
    <property type="match status" value="1"/>
</dbReference>
<comment type="subcellular location">
    <subcellularLocation>
        <location evidence="1">Cell membrane</location>
        <topology evidence="1">Multi-pass membrane protein</topology>
    </subcellularLocation>
</comment>
<keyword evidence="9" id="KW-1185">Reference proteome</keyword>
<keyword evidence="2" id="KW-1003">Cell membrane</keyword>
<evidence type="ECO:0000256" key="6">
    <source>
        <dbReference type="SAM" id="MobiDB-lite"/>
    </source>
</evidence>
<evidence type="ECO:0000256" key="7">
    <source>
        <dbReference type="SAM" id="Phobius"/>
    </source>
</evidence>
<feature type="transmembrane region" description="Helical" evidence="7">
    <location>
        <begin position="62"/>
        <end position="83"/>
    </location>
</feature>
<dbReference type="KEGG" id="rdp:RD2015_3995"/>
<dbReference type="STRING" id="76731.RD2015_3995"/>
<feature type="transmembrane region" description="Helical" evidence="7">
    <location>
        <begin position="244"/>
        <end position="267"/>
    </location>
</feature>
<accession>A0A0U3MLV6</accession>
<gene>
    <name evidence="8" type="ORF">RD2015_3995</name>
</gene>
<evidence type="ECO:0000313" key="8">
    <source>
        <dbReference type="EMBL" id="ALV08444.1"/>
    </source>
</evidence>
<protein>
    <submittedName>
        <fullName evidence="8">Ribonuclease BN</fullName>
    </submittedName>
</protein>
<feature type="transmembrane region" description="Helical" evidence="7">
    <location>
        <begin position="170"/>
        <end position="197"/>
    </location>
</feature>